<feature type="compositionally biased region" description="Basic residues" evidence="1">
    <location>
        <begin position="263"/>
        <end position="272"/>
    </location>
</feature>
<feature type="compositionally biased region" description="Basic and acidic residues" evidence="1">
    <location>
        <begin position="101"/>
        <end position="111"/>
    </location>
</feature>
<feature type="region of interest" description="Disordered" evidence="1">
    <location>
        <begin position="1"/>
        <end position="182"/>
    </location>
</feature>
<feature type="compositionally biased region" description="Basic and acidic residues" evidence="1">
    <location>
        <begin position="129"/>
        <end position="161"/>
    </location>
</feature>
<dbReference type="AlphaFoldDB" id="A0A507QUN4"/>
<sequence length="439" mass="47861">MSETMNSKDVQVVPENATNTDITMAGTGTGAGITVPGGENGEEIRDAPYRYATPEQSQENKAISDEGIFSPGCPILVEAEKDAERSINGEGKLSPGYQTHIEAEKEAEKPLNGEGDLAPTFQNQAEAENESKNGYPKEAKGEQVEKDEANEKEETEKKPDDNNDQGRPLPGPGQITVQKLSPVCSNCKRAKVRCTHRKPLGYEVIRSKGPLKKRKREIVTEDEINAAPPAAKISRQVHWGDDDNGNRTSAKDKSTEVPNKQGWSRKLRKRKFSQVDEDEASSRTASTSAPSPPPSAVEKVRAFFINVDDEPESSPRKKSKRGRKPNKERVQVPEVPIANRRGRKKATQDALAESTATNADSSSSSNAGTSSSSSQNGASPAFPADPLQGAIHLSRHTSFSQQLRTAIEDCQTKWQAAIDSLETAKFLLDNWVDVWKSGQ</sequence>
<protein>
    <submittedName>
        <fullName evidence="2">Uncharacterized protein</fullName>
    </submittedName>
</protein>
<feature type="compositionally biased region" description="Low complexity" evidence="1">
    <location>
        <begin position="354"/>
        <end position="379"/>
    </location>
</feature>
<name>A0A507QUN4_MONPU</name>
<accession>A0A507QUN4</accession>
<evidence type="ECO:0000313" key="2">
    <source>
        <dbReference type="EMBL" id="TQB70771.1"/>
    </source>
</evidence>
<evidence type="ECO:0000256" key="1">
    <source>
        <dbReference type="SAM" id="MobiDB-lite"/>
    </source>
</evidence>
<feature type="compositionally biased region" description="Low complexity" evidence="1">
    <location>
        <begin position="20"/>
        <end position="37"/>
    </location>
</feature>
<feature type="compositionally biased region" description="Basic and acidic residues" evidence="1">
    <location>
        <begin position="238"/>
        <end position="255"/>
    </location>
</feature>
<gene>
    <name evidence="2" type="ORF">MPDQ_008118</name>
</gene>
<keyword evidence="3" id="KW-1185">Reference proteome</keyword>
<dbReference type="Proteomes" id="UP000319663">
    <property type="component" value="Unassembled WGS sequence"/>
</dbReference>
<dbReference type="EMBL" id="VIFY01000096">
    <property type="protein sequence ID" value="TQB70771.1"/>
    <property type="molecule type" value="Genomic_DNA"/>
</dbReference>
<feature type="region of interest" description="Disordered" evidence="1">
    <location>
        <begin position="205"/>
        <end position="393"/>
    </location>
</feature>
<comment type="caution">
    <text evidence="2">The sequence shown here is derived from an EMBL/GenBank/DDBJ whole genome shotgun (WGS) entry which is preliminary data.</text>
</comment>
<proteinExistence type="predicted"/>
<dbReference type="STRING" id="5098.A0A507QUN4"/>
<evidence type="ECO:0000313" key="3">
    <source>
        <dbReference type="Proteomes" id="UP000319663"/>
    </source>
</evidence>
<feature type="compositionally biased region" description="Basic and acidic residues" evidence="1">
    <location>
        <begin position="78"/>
        <end position="87"/>
    </location>
</feature>
<organism evidence="2 3">
    <name type="scientific">Monascus purpureus</name>
    <name type="common">Red mold</name>
    <name type="synonym">Monascus anka</name>
    <dbReference type="NCBI Taxonomy" id="5098"/>
    <lineage>
        <taxon>Eukaryota</taxon>
        <taxon>Fungi</taxon>
        <taxon>Dikarya</taxon>
        <taxon>Ascomycota</taxon>
        <taxon>Pezizomycotina</taxon>
        <taxon>Eurotiomycetes</taxon>
        <taxon>Eurotiomycetidae</taxon>
        <taxon>Eurotiales</taxon>
        <taxon>Aspergillaceae</taxon>
        <taxon>Monascus</taxon>
    </lineage>
</organism>
<reference evidence="2 3" key="1">
    <citation type="submission" date="2019-06" db="EMBL/GenBank/DDBJ databases">
        <title>Wine fermentation using esterase from Monascus purpureus.</title>
        <authorList>
            <person name="Geng C."/>
            <person name="Zhang Y."/>
        </authorList>
    </citation>
    <scope>NUCLEOTIDE SEQUENCE [LARGE SCALE GENOMIC DNA]</scope>
    <source>
        <strain evidence="2">HQ1</strain>
    </source>
</reference>